<feature type="repeat" description="Pumilio" evidence="2">
    <location>
        <begin position="443"/>
        <end position="479"/>
    </location>
</feature>
<accession>A0A3Q3WGY8</accession>
<keyword evidence="5" id="KW-1185">Reference proteome</keyword>
<dbReference type="InterPro" id="IPR001313">
    <property type="entry name" value="Pumilio_RNA-bd_rpt"/>
</dbReference>
<dbReference type="GO" id="GO:0030688">
    <property type="term" value="C:preribosome, small subunit precursor"/>
    <property type="evidence" value="ECO:0007669"/>
    <property type="project" value="TreeGrafter"/>
</dbReference>
<dbReference type="Proteomes" id="UP000261620">
    <property type="component" value="Unplaced"/>
</dbReference>
<organism evidence="4 5">
    <name type="scientific">Mola mola</name>
    <name type="common">Ocean sunfish</name>
    <name type="synonym">Tetraodon mola</name>
    <dbReference type="NCBI Taxonomy" id="94237"/>
    <lineage>
        <taxon>Eukaryota</taxon>
        <taxon>Metazoa</taxon>
        <taxon>Chordata</taxon>
        <taxon>Craniata</taxon>
        <taxon>Vertebrata</taxon>
        <taxon>Euteleostomi</taxon>
        <taxon>Actinopterygii</taxon>
        <taxon>Neopterygii</taxon>
        <taxon>Teleostei</taxon>
        <taxon>Neoteleostei</taxon>
        <taxon>Acanthomorphata</taxon>
        <taxon>Eupercaria</taxon>
        <taxon>Tetraodontiformes</taxon>
        <taxon>Molidae</taxon>
        <taxon>Mola</taxon>
    </lineage>
</organism>
<dbReference type="GO" id="GO:0000480">
    <property type="term" value="P:endonucleolytic cleavage in 5'-ETS of tricistronic rRNA transcript (SSU-rRNA, 5.8S rRNA, LSU-rRNA)"/>
    <property type="evidence" value="ECO:0007669"/>
    <property type="project" value="TreeGrafter"/>
</dbReference>
<dbReference type="GO" id="GO:0000472">
    <property type="term" value="P:endonucleolytic cleavage to generate mature 5'-end of SSU-rRNA from (SSU-rRNA, 5.8S rRNA, LSU-rRNA)"/>
    <property type="evidence" value="ECO:0007669"/>
    <property type="project" value="TreeGrafter"/>
</dbReference>
<dbReference type="Pfam" id="PF22493">
    <property type="entry name" value="PUF_NOP9"/>
    <property type="match status" value="2"/>
</dbReference>
<evidence type="ECO:0000256" key="3">
    <source>
        <dbReference type="SAM" id="MobiDB-lite"/>
    </source>
</evidence>
<dbReference type="PANTHER" id="PTHR13102:SF0">
    <property type="entry name" value="NUCLEOLAR PROTEIN 9"/>
    <property type="match status" value="1"/>
</dbReference>
<feature type="region of interest" description="Disordered" evidence="3">
    <location>
        <begin position="1"/>
        <end position="51"/>
    </location>
</feature>
<dbReference type="GO" id="GO:0003723">
    <property type="term" value="F:RNA binding"/>
    <property type="evidence" value="ECO:0007669"/>
    <property type="project" value="InterPro"/>
</dbReference>
<dbReference type="GO" id="GO:0000056">
    <property type="term" value="P:ribosomal small subunit export from nucleus"/>
    <property type="evidence" value="ECO:0007669"/>
    <property type="project" value="TreeGrafter"/>
</dbReference>
<reference evidence="4" key="2">
    <citation type="submission" date="2025-09" db="UniProtKB">
        <authorList>
            <consortium name="Ensembl"/>
        </authorList>
    </citation>
    <scope>IDENTIFICATION</scope>
</reference>
<dbReference type="AlphaFoldDB" id="A0A3Q3WGY8"/>
<dbReference type="Gene3D" id="1.25.10.10">
    <property type="entry name" value="Leucine-rich Repeat Variant"/>
    <property type="match status" value="2"/>
</dbReference>
<keyword evidence="1" id="KW-0677">Repeat</keyword>
<dbReference type="PROSITE" id="PS50302">
    <property type="entry name" value="PUM"/>
    <property type="match status" value="1"/>
</dbReference>
<name>A0A3Q3WGY8_MOLML</name>
<proteinExistence type="predicted"/>
<dbReference type="InterPro" id="IPR016024">
    <property type="entry name" value="ARM-type_fold"/>
</dbReference>
<dbReference type="InterPro" id="IPR040000">
    <property type="entry name" value="NOP9"/>
</dbReference>
<reference evidence="4" key="1">
    <citation type="submission" date="2025-08" db="UniProtKB">
        <authorList>
            <consortium name="Ensembl"/>
        </authorList>
    </citation>
    <scope>IDENTIFICATION</scope>
</reference>
<evidence type="ECO:0000256" key="2">
    <source>
        <dbReference type="PROSITE-ProRule" id="PRU00317"/>
    </source>
</evidence>
<dbReference type="GO" id="GO:0030686">
    <property type="term" value="C:90S preribosome"/>
    <property type="evidence" value="ECO:0007669"/>
    <property type="project" value="TreeGrafter"/>
</dbReference>
<feature type="compositionally biased region" description="Basic and acidic residues" evidence="3">
    <location>
        <begin position="1"/>
        <end position="13"/>
    </location>
</feature>
<dbReference type="InterPro" id="IPR011989">
    <property type="entry name" value="ARM-like"/>
</dbReference>
<dbReference type="GO" id="GO:0000447">
    <property type="term" value="P:endonucleolytic cleavage in ITS1 to separate SSU-rRNA from 5.8S rRNA and LSU-rRNA from tricistronic rRNA transcript (SSU-rRNA, 5.8S rRNA, LSU-rRNA)"/>
    <property type="evidence" value="ECO:0007669"/>
    <property type="project" value="TreeGrafter"/>
</dbReference>
<evidence type="ECO:0000313" key="4">
    <source>
        <dbReference type="Ensembl" id="ENSMMOP00000016606.1"/>
    </source>
</evidence>
<dbReference type="SMART" id="SM00025">
    <property type="entry name" value="Pumilio"/>
    <property type="match status" value="7"/>
</dbReference>
<dbReference type="GO" id="GO:0005730">
    <property type="term" value="C:nucleolus"/>
    <property type="evidence" value="ECO:0007669"/>
    <property type="project" value="TreeGrafter"/>
</dbReference>
<evidence type="ECO:0000313" key="5">
    <source>
        <dbReference type="Proteomes" id="UP000261620"/>
    </source>
</evidence>
<protein>
    <recommendedName>
        <fullName evidence="6">Nucleolar protein 9</fullName>
    </recommendedName>
</protein>
<dbReference type="PANTHER" id="PTHR13102">
    <property type="entry name" value="NUCLEOLAR PROTEIN 9"/>
    <property type="match status" value="1"/>
</dbReference>
<dbReference type="Ensembl" id="ENSMMOT00000016880.1">
    <property type="protein sequence ID" value="ENSMMOP00000016606.1"/>
    <property type="gene ID" value="ENSMMOG00000012646.1"/>
</dbReference>
<dbReference type="SUPFAM" id="SSF48371">
    <property type="entry name" value="ARM repeat"/>
    <property type="match status" value="2"/>
</dbReference>
<evidence type="ECO:0000256" key="1">
    <source>
        <dbReference type="ARBA" id="ARBA00022737"/>
    </source>
</evidence>
<sequence>MLVKAEEGKPQKGREKKRSHPGGDGDGGARRKRRGGGEEGERGQTDSGRKRLDALSVGYFRRVGERLGEGFENDEEKEMFVENVLTEVRGKASLVATDRTGSITLQQLLPLSHPEQVAQVLAELGGESGSEFQVVSCDPCGGHVVESAVRQMSKSTGKMTNEEEEESCGVLEAQVLSLSQMVRDNSEQFIRHVHGSHVVRTLLHVLAGCLGPPRTESILHPRFASMFPSVLVCVTDAAASAVFQTMLTVCHRKRPKLCKQLLRRTMEYLSSRSAAPGVSPLLVFLKDQASSRLIETITQLAHKAVLRDLYKNHLRGQLVDLALHPIANFPIQRMTAASAKHKLFLRLFDELIQGLEAILAAGHMGVIVQLAESCAESGEKQAELMQSLLNAFHCAEPGSRHVSCLPLFMSLLTYEVYYHSDTMMQRALARFNERSLLLSSLRTLTPADLLTLATDPAGSHVLQALITTSSDKGRGKILKRLEGQYVQMSCSRLGSRVLEAVWNSASVNHRQSIAQELGKDKNLITSDQFARHVWAKFALSHFIHRRAHWQEIQTGESKKRKLFSDILD</sequence>
<feature type="compositionally biased region" description="Basic and acidic residues" evidence="3">
    <location>
        <begin position="21"/>
        <end position="51"/>
    </location>
</feature>
<evidence type="ECO:0008006" key="6">
    <source>
        <dbReference type="Google" id="ProtNLM"/>
    </source>
</evidence>